<evidence type="ECO:0000256" key="2">
    <source>
        <dbReference type="SAM" id="Phobius"/>
    </source>
</evidence>
<dbReference type="RefSeq" id="WP_086489762.1">
    <property type="nucleotide sequence ID" value="NZ_MSLT01000024.1"/>
</dbReference>
<accession>A0A251X388</accession>
<dbReference type="InterPro" id="IPR009554">
    <property type="entry name" value="Phageshock_PspB"/>
</dbReference>
<dbReference type="AlphaFoldDB" id="A0A251X388"/>
<evidence type="ECO:0000313" key="3">
    <source>
        <dbReference type="EMBL" id="OUD11745.1"/>
    </source>
</evidence>
<evidence type="ECO:0000256" key="1">
    <source>
        <dbReference type="SAM" id="Coils"/>
    </source>
</evidence>
<organism evidence="3 4">
    <name type="scientific">Thioflexithrix psekupsensis</name>
    <dbReference type="NCBI Taxonomy" id="1570016"/>
    <lineage>
        <taxon>Bacteria</taxon>
        <taxon>Pseudomonadati</taxon>
        <taxon>Pseudomonadota</taxon>
        <taxon>Gammaproteobacteria</taxon>
        <taxon>Thiotrichales</taxon>
        <taxon>Thioflexithrix</taxon>
    </lineage>
</organism>
<dbReference type="GO" id="GO:0009271">
    <property type="term" value="P:phage shock"/>
    <property type="evidence" value="ECO:0007669"/>
    <property type="project" value="InterPro"/>
</dbReference>
<dbReference type="EMBL" id="MSLT01000024">
    <property type="protein sequence ID" value="OUD11745.1"/>
    <property type="molecule type" value="Genomic_DNA"/>
</dbReference>
<dbReference type="Proteomes" id="UP000194798">
    <property type="component" value="Unassembled WGS sequence"/>
</dbReference>
<dbReference type="NCBIfam" id="TIGR02976">
    <property type="entry name" value="phageshock_pspB"/>
    <property type="match status" value="1"/>
</dbReference>
<proteinExistence type="predicted"/>
<sequence length="76" mass="9374">MDDAWLALFFIFLVFVAPIWLILHYRFKSKLLGQGDSKENQRRLQQLQQLAERLENRVENLERILDEKVPDWRRYR</sequence>
<keyword evidence="4" id="KW-1185">Reference proteome</keyword>
<reference evidence="3 4" key="1">
    <citation type="submission" date="2016-12" db="EMBL/GenBank/DDBJ databases">
        <title>Thioflexothrix psekupsii D3 genome sequencing and assembly.</title>
        <authorList>
            <person name="Fomenkov A."/>
            <person name="Vincze T."/>
            <person name="Grabovich M."/>
            <person name="Anton B.P."/>
            <person name="Dubinina G."/>
            <person name="Orlova M."/>
            <person name="Belousova E."/>
            <person name="Roberts R.J."/>
        </authorList>
    </citation>
    <scope>NUCLEOTIDE SEQUENCE [LARGE SCALE GENOMIC DNA]</scope>
    <source>
        <strain evidence="3">D3</strain>
    </source>
</reference>
<evidence type="ECO:0000313" key="4">
    <source>
        <dbReference type="Proteomes" id="UP000194798"/>
    </source>
</evidence>
<dbReference type="GO" id="GO:0006355">
    <property type="term" value="P:regulation of DNA-templated transcription"/>
    <property type="evidence" value="ECO:0007669"/>
    <property type="project" value="InterPro"/>
</dbReference>
<feature type="coiled-coil region" evidence="1">
    <location>
        <begin position="37"/>
        <end position="67"/>
    </location>
</feature>
<gene>
    <name evidence="3" type="ORF">TPSD3_16995</name>
</gene>
<protein>
    <submittedName>
        <fullName evidence="3">Phage shock protein B</fullName>
    </submittedName>
</protein>
<keyword evidence="1" id="KW-0175">Coiled coil</keyword>
<dbReference type="Pfam" id="PF06667">
    <property type="entry name" value="PspB"/>
    <property type="match status" value="1"/>
</dbReference>
<name>A0A251X388_9GAMM</name>
<keyword evidence="2" id="KW-0812">Transmembrane</keyword>
<comment type="caution">
    <text evidence="3">The sequence shown here is derived from an EMBL/GenBank/DDBJ whole genome shotgun (WGS) entry which is preliminary data.</text>
</comment>
<keyword evidence="2" id="KW-1133">Transmembrane helix</keyword>
<keyword evidence="2" id="KW-0472">Membrane</keyword>
<feature type="transmembrane region" description="Helical" evidence="2">
    <location>
        <begin position="6"/>
        <end position="23"/>
    </location>
</feature>